<dbReference type="PANTHER" id="PTHR12210">
    <property type="entry name" value="DULLARD PROTEIN PHOSPHATASE"/>
    <property type="match status" value="1"/>
</dbReference>
<dbReference type="OMA" id="NDAHEIR"/>
<dbReference type="Pfam" id="PF03031">
    <property type="entry name" value="NIF"/>
    <property type="match status" value="1"/>
</dbReference>
<comment type="subcellular location">
    <subcellularLocation>
        <location evidence="1">Mitochondrion inner membrane</location>
        <topology evidence="1">Single-pass membrane protein</topology>
    </subcellularLocation>
</comment>
<keyword evidence="1" id="KW-0496">Mitochondrion</keyword>
<accession>A0A8T2QWH6</accession>
<evidence type="ECO:0000313" key="5">
    <source>
        <dbReference type="Proteomes" id="UP000825935"/>
    </source>
</evidence>
<protein>
    <recommendedName>
        <fullName evidence="1">Mitochondrial import inner membrane translocase subunit TIM50</fullName>
    </recommendedName>
</protein>
<dbReference type="PROSITE" id="PS50969">
    <property type="entry name" value="FCP1"/>
    <property type="match status" value="1"/>
</dbReference>
<keyword evidence="1" id="KW-0653">Protein transport</keyword>
<dbReference type="InterPro" id="IPR050365">
    <property type="entry name" value="TIM50"/>
</dbReference>
<keyword evidence="1" id="KW-0811">Translocation</keyword>
<dbReference type="SMART" id="SM00577">
    <property type="entry name" value="CPDc"/>
    <property type="match status" value="1"/>
</dbReference>
<name>A0A8T2QWH6_CERRI</name>
<feature type="domain" description="FCP1 homology" evidence="3">
    <location>
        <begin position="343"/>
        <end position="516"/>
    </location>
</feature>
<comment type="function">
    <text evidence="1">Essential component of the TIM23 complex, a complex that mediates the translocation of transit peptide-containing proteins across the mitochondrial inner membrane.</text>
</comment>
<keyword evidence="5" id="KW-1185">Reference proteome</keyword>
<feature type="region of interest" description="Disordered" evidence="2">
    <location>
        <begin position="166"/>
        <end position="190"/>
    </location>
</feature>
<dbReference type="GO" id="GO:0015031">
    <property type="term" value="P:protein transport"/>
    <property type="evidence" value="ECO:0007669"/>
    <property type="project" value="UniProtKB-KW"/>
</dbReference>
<proteinExistence type="inferred from homology"/>
<comment type="similarity">
    <text evidence="1">Belongs to the TIM50 family.</text>
</comment>
<dbReference type="InterPro" id="IPR023214">
    <property type="entry name" value="HAD_sf"/>
</dbReference>
<dbReference type="OrthoDB" id="1711508at2759"/>
<gene>
    <name evidence="4" type="ORF">KP509_31G001000</name>
</gene>
<comment type="caution">
    <text evidence="4">The sequence shown here is derived from an EMBL/GenBank/DDBJ whole genome shotgun (WGS) entry which is preliminary data.</text>
</comment>
<comment type="subunit">
    <text evidence="1">Component of the TIM23 complex.</text>
</comment>
<dbReference type="AlphaFoldDB" id="A0A8T2QWH6"/>
<dbReference type="Gene3D" id="3.40.50.1000">
    <property type="entry name" value="HAD superfamily/HAD-like"/>
    <property type="match status" value="1"/>
</dbReference>
<evidence type="ECO:0000256" key="1">
    <source>
        <dbReference type="RuleBase" id="RU365079"/>
    </source>
</evidence>
<evidence type="ECO:0000259" key="3">
    <source>
        <dbReference type="PROSITE" id="PS50969"/>
    </source>
</evidence>
<keyword evidence="1" id="KW-0813">Transport</keyword>
<sequence length="570" mass="64608">MIVLLSSSKRVSSLPHYRTSGLVRLTPGPVHHHRQLAEKHANEFILRSSPVSDEDCIHRQGWLVTFFSRYVCGSRNHESNRKTGLYDQTTSWIGGFHRWSDFVSLERARYSPSGTKIETKEGSTSKSSFLTSTATQTEISDAEELNRWIARFQIYRKGVHSLSEAADSTMKSKSKGKPFQDADNGPIVSDDNETARTSYCCGSINISNSHLNVKKVGKTELLAKDEDSMVSQSVPKGGVSALAQRSKEEEFQDIKMVTCTGKLGEPLLGRIKEKGNLRTHAYQSVDIEVPEIHRKQTNKSLGTFSIDLMDTRVIDAAIKEVEYQHIGESKVLRLPPECSSKDSSARDLYIILDLNGVLIKRWDKHPGLPCVSKLNKKWIQLRPGCINFLCNIFSKFKVGIWSTMTRKNTVGICKLIEQQAHQRLPFFMLWDKDFCYQHKGVGRPEKPHVPADFKPLSHVWNYFKPNLGSHNTILIDDSPYKACMNNPYNCIFPYPFEGCEDDDYLNSLLLPYLETMRMAQDIQGYIANNPLGQQPIGVSHQLYYHVQQVMNAFHKHVRPANSVKLLIGQA</sequence>
<keyword evidence="1" id="KW-0809">Transit peptide</keyword>
<dbReference type="EMBL" id="CM035436">
    <property type="protein sequence ID" value="KAH7287868.1"/>
    <property type="molecule type" value="Genomic_DNA"/>
</dbReference>
<dbReference type="Proteomes" id="UP000825935">
    <property type="component" value="Chromosome 31"/>
</dbReference>
<reference evidence="4" key="1">
    <citation type="submission" date="2021-08" db="EMBL/GenBank/DDBJ databases">
        <title>WGS assembly of Ceratopteris richardii.</title>
        <authorList>
            <person name="Marchant D.B."/>
            <person name="Chen G."/>
            <person name="Jenkins J."/>
            <person name="Shu S."/>
            <person name="Leebens-Mack J."/>
            <person name="Grimwood J."/>
            <person name="Schmutz J."/>
            <person name="Soltis P."/>
            <person name="Soltis D."/>
            <person name="Chen Z.-H."/>
        </authorList>
    </citation>
    <scope>NUCLEOTIDE SEQUENCE</scope>
    <source>
        <strain evidence="4">Whitten #5841</strain>
        <tissue evidence="4">Leaf</tissue>
    </source>
</reference>
<dbReference type="GO" id="GO:0005744">
    <property type="term" value="C:TIM23 mitochondrial import inner membrane translocase complex"/>
    <property type="evidence" value="ECO:0007669"/>
    <property type="project" value="UniProtKB-UniRule"/>
</dbReference>
<evidence type="ECO:0000313" key="4">
    <source>
        <dbReference type="EMBL" id="KAH7287868.1"/>
    </source>
</evidence>
<dbReference type="InterPro" id="IPR004274">
    <property type="entry name" value="FCP1_dom"/>
</dbReference>
<organism evidence="4 5">
    <name type="scientific">Ceratopteris richardii</name>
    <name type="common">Triangle waterfern</name>
    <dbReference type="NCBI Taxonomy" id="49495"/>
    <lineage>
        <taxon>Eukaryota</taxon>
        <taxon>Viridiplantae</taxon>
        <taxon>Streptophyta</taxon>
        <taxon>Embryophyta</taxon>
        <taxon>Tracheophyta</taxon>
        <taxon>Polypodiopsida</taxon>
        <taxon>Polypodiidae</taxon>
        <taxon>Polypodiales</taxon>
        <taxon>Pteridineae</taxon>
        <taxon>Pteridaceae</taxon>
        <taxon>Parkerioideae</taxon>
        <taxon>Ceratopteris</taxon>
    </lineage>
</organism>
<evidence type="ECO:0000256" key="2">
    <source>
        <dbReference type="SAM" id="MobiDB-lite"/>
    </source>
</evidence>
<dbReference type="SUPFAM" id="SSF56784">
    <property type="entry name" value="HAD-like"/>
    <property type="match status" value="1"/>
</dbReference>
<dbReference type="InterPro" id="IPR036412">
    <property type="entry name" value="HAD-like_sf"/>
</dbReference>